<dbReference type="GO" id="GO:0003964">
    <property type="term" value="F:RNA-directed DNA polymerase activity"/>
    <property type="evidence" value="ECO:0007669"/>
    <property type="project" value="UniProtKB-KW"/>
</dbReference>
<evidence type="ECO:0000259" key="1">
    <source>
        <dbReference type="Pfam" id="PF13456"/>
    </source>
</evidence>
<protein>
    <submittedName>
        <fullName evidence="2">Reverse transcriptase</fullName>
    </submittedName>
</protein>
<reference evidence="2 3" key="1">
    <citation type="journal article" date="2017" name="Genome Biol. Evol.">
        <title>Phytophthora megakarya and P. palmivora, closely related causal agents of cacao black pod rot, underwent increases in genome sizes and gene numbers by different mechanisms.</title>
        <authorList>
            <person name="Ali S.S."/>
            <person name="Shao J."/>
            <person name="Lary D.J."/>
            <person name="Kronmiller B."/>
            <person name="Shen D."/>
            <person name="Strem M.D."/>
            <person name="Amoako-Attah I."/>
            <person name="Akrofi A.Y."/>
            <person name="Begoude B.A."/>
            <person name="Ten Hoopen G.M."/>
            <person name="Coulibaly K."/>
            <person name="Kebe B.I."/>
            <person name="Melnick R.L."/>
            <person name="Guiltinan M.J."/>
            <person name="Tyler B.M."/>
            <person name="Meinhardt L.W."/>
            <person name="Bailey B.A."/>
        </authorList>
    </citation>
    <scope>NUCLEOTIDE SEQUENCE [LARGE SCALE GENOMIC DNA]</scope>
    <source>
        <strain evidence="3">sbr112.9</strain>
    </source>
</reference>
<name>A0A2P4WVN7_9STRA</name>
<dbReference type="InterPro" id="IPR036397">
    <property type="entry name" value="RNaseH_sf"/>
</dbReference>
<dbReference type="Gene3D" id="3.30.70.270">
    <property type="match status" value="1"/>
</dbReference>
<accession>A0A2P4WVN7</accession>
<keyword evidence="2" id="KW-0548">Nucleotidyltransferase</keyword>
<keyword evidence="3" id="KW-1185">Reference proteome</keyword>
<gene>
    <name evidence="2" type="ORF">PHPALM_38143</name>
</gene>
<keyword evidence="2" id="KW-0808">Transferase</keyword>
<dbReference type="InterPro" id="IPR002156">
    <property type="entry name" value="RNaseH_domain"/>
</dbReference>
<dbReference type="AlphaFoldDB" id="A0A2P4WVN7"/>
<feature type="domain" description="RNase H type-1" evidence="1">
    <location>
        <begin position="135"/>
        <end position="218"/>
    </location>
</feature>
<organism evidence="2 3">
    <name type="scientific">Phytophthora palmivora</name>
    <dbReference type="NCBI Taxonomy" id="4796"/>
    <lineage>
        <taxon>Eukaryota</taxon>
        <taxon>Sar</taxon>
        <taxon>Stramenopiles</taxon>
        <taxon>Oomycota</taxon>
        <taxon>Peronosporomycetes</taxon>
        <taxon>Peronosporales</taxon>
        <taxon>Peronosporaceae</taxon>
        <taxon>Phytophthora</taxon>
    </lineage>
</organism>
<dbReference type="SUPFAM" id="SSF56672">
    <property type="entry name" value="DNA/RNA polymerases"/>
    <property type="match status" value="1"/>
</dbReference>
<dbReference type="GO" id="GO:0004523">
    <property type="term" value="F:RNA-DNA hybrid ribonuclease activity"/>
    <property type="evidence" value="ECO:0007669"/>
    <property type="project" value="InterPro"/>
</dbReference>
<dbReference type="OrthoDB" id="121347at2759"/>
<dbReference type="SUPFAM" id="SSF53098">
    <property type="entry name" value="Ribonuclease H-like"/>
    <property type="match status" value="1"/>
</dbReference>
<dbReference type="Pfam" id="PF13456">
    <property type="entry name" value="RVT_3"/>
    <property type="match status" value="1"/>
</dbReference>
<dbReference type="InterPro" id="IPR043502">
    <property type="entry name" value="DNA/RNA_pol_sf"/>
</dbReference>
<keyword evidence="2" id="KW-0695">RNA-directed DNA polymerase</keyword>
<dbReference type="EMBL" id="NCKW01020791">
    <property type="protein sequence ID" value="POM57353.1"/>
    <property type="molecule type" value="Genomic_DNA"/>
</dbReference>
<evidence type="ECO:0000313" key="2">
    <source>
        <dbReference type="EMBL" id="POM57353.1"/>
    </source>
</evidence>
<dbReference type="Proteomes" id="UP000237271">
    <property type="component" value="Unassembled WGS sequence"/>
</dbReference>
<comment type="caution">
    <text evidence="2">The sequence shown here is derived from an EMBL/GenBank/DDBJ whole genome shotgun (WGS) entry which is preliminary data.</text>
</comment>
<dbReference type="InterPro" id="IPR043128">
    <property type="entry name" value="Rev_trsase/Diguanyl_cyclase"/>
</dbReference>
<evidence type="ECO:0000313" key="3">
    <source>
        <dbReference type="Proteomes" id="UP000237271"/>
    </source>
</evidence>
<dbReference type="Gene3D" id="3.30.420.10">
    <property type="entry name" value="Ribonuclease H-like superfamily/Ribonuclease H"/>
    <property type="match status" value="1"/>
</dbReference>
<sequence>MPFGLKNALQIYQRLVDNALYGFVEVTQDQDRLDRKDVFESGEPDLERNESVLGRRAYIDDILVTGRSWDSLCKKVVKCTKGGDEILGVIAASITPHKEVDSILVSIAPSKQPRQVISMSPPTVEPDERLLVVSFDGSARVKRSGGAYSGIVWNLPEWTVISAASKYKLDLTVNEAEYHGLLLCLDLLSDMDRGRLIICGDSNLVIRQMKGEIVQDPGIDAATTAGSGTADSLVSAVLQREDGIVITTEEERQDLITVNRLDE</sequence>
<dbReference type="GO" id="GO:0003676">
    <property type="term" value="F:nucleic acid binding"/>
    <property type="evidence" value="ECO:0007669"/>
    <property type="project" value="InterPro"/>
</dbReference>
<dbReference type="InterPro" id="IPR012337">
    <property type="entry name" value="RNaseH-like_sf"/>
</dbReference>
<proteinExistence type="predicted"/>